<dbReference type="AlphaFoldDB" id="A0A840RP58"/>
<sequence length="99" mass="11244">MYRQQGGDYLKSIFVLRKKYMISINNNQAELNLIHIMHVNRWQFCAVSALTSDGAILTGHKVSTEFAALTVLKNVQLCGNFRPSPSRAIRSYNQIEIAE</sequence>
<dbReference type="EMBL" id="JACHHQ010000001">
    <property type="protein sequence ID" value="MBB5198786.1"/>
    <property type="molecule type" value="Genomic_DNA"/>
</dbReference>
<protein>
    <submittedName>
        <fullName evidence="1">Uncharacterized protein</fullName>
    </submittedName>
</protein>
<accession>A0A840RP58</accession>
<reference evidence="1 2" key="1">
    <citation type="submission" date="2020-08" db="EMBL/GenBank/DDBJ databases">
        <title>Genomic Encyclopedia of Type Strains, Phase IV (KMG-IV): sequencing the most valuable type-strain genomes for metagenomic binning, comparative biology and taxonomic classification.</title>
        <authorList>
            <person name="Goeker M."/>
        </authorList>
    </citation>
    <scope>NUCLEOTIDE SEQUENCE [LARGE SCALE GENOMIC DNA]</scope>
    <source>
        <strain evidence="1 2">DSM 23240</strain>
    </source>
</reference>
<gene>
    <name evidence="1" type="ORF">HNR39_000596</name>
</gene>
<keyword evidence="2" id="KW-1185">Reference proteome</keyword>
<evidence type="ECO:0000313" key="2">
    <source>
        <dbReference type="Proteomes" id="UP000571084"/>
    </source>
</evidence>
<organism evidence="1 2">
    <name type="scientific">Glaciimonas immobilis</name>
    <dbReference type="NCBI Taxonomy" id="728004"/>
    <lineage>
        <taxon>Bacteria</taxon>
        <taxon>Pseudomonadati</taxon>
        <taxon>Pseudomonadota</taxon>
        <taxon>Betaproteobacteria</taxon>
        <taxon>Burkholderiales</taxon>
        <taxon>Oxalobacteraceae</taxon>
        <taxon>Glaciimonas</taxon>
    </lineage>
</organism>
<dbReference type="Proteomes" id="UP000571084">
    <property type="component" value="Unassembled WGS sequence"/>
</dbReference>
<evidence type="ECO:0000313" key="1">
    <source>
        <dbReference type="EMBL" id="MBB5198786.1"/>
    </source>
</evidence>
<comment type="caution">
    <text evidence="1">The sequence shown here is derived from an EMBL/GenBank/DDBJ whole genome shotgun (WGS) entry which is preliminary data.</text>
</comment>
<name>A0A840RP58_9BURK</name>
<proteinExistence type="predicted"/>